<protein>
    <recommendedName>
        <fullName evidence="4">Quinol:cytochrome c oxidoreductase quinone-binding subunit 2</fullName>
    </recommendedName>
</protein>
<keyword evidence="1" id="KW-1133">Transmembrane helix</keyword>
<reference evidence="2 3" key="1">
    <citation type="submission" date="2019-08" db="EMBL/GenBank/DDBJ databases">
        <title>Deep-cultivation of Planctomycetes and their phenomic and genomic characterization uncovers novel biology.</title>
        <authorList>
            <person name="Wiegand S."/>
            <person name="Jogler M."/>
            <person name="Boedeker C."/>
            <person name="Pinto D."/>
            <person name="Vollmers J."/>
            <person name="Rivas-Marin E."/>
            <person name="Kohn T."/>
            <person name="Peeters S.H."/>
            <person name="Heuer A."/>
            <person name="Rast P."/>
            <person name="Oberbeckmann S."/>
            <person name="Bunk B."/>
            <person name="Jeske O."/>
            <person name="Meyerdierks A."/>
            <person name="Storesund J.E."/>
            <person name="Kallscheuer N."/>
            <person name="Luecker S."/>
            <person name="Lage O.M."/>
            <person name="Pohl T."/>
            <person name="Merkel B.J."/>
            <person name="Hornburger P."/>
            <person name="Mueller R.-W."/>
            <person name="Bruemmer F."/>
            <person name="Labrenz M."/>
            <person name="Spormann A.M."/>
            <person name="Op den Camp H."/>
            <person name="Overmann J."/>
            <person name="Amann R."/>
            <person name="Jetten M.S.M."/>
            <person name="Mascher T."/>
            <person name="Medema M.H."/>
            <person name="Devos D.P."/>
            <person name="Kaster A.-K."/>
            <person name="Ovreas L."/>
            <person name="Rohde M."/>
            <person name="Galperin M.Y."/>
            <person name="Jogler C."/>
        </authorList>
    </citation>
    <scope>NUCLEOTIDE SEQUENCE [LARGE SCALE GENOMIC DNA]</scope>
    <source>
        <strain evidence="2 3">OJF2</strain>
        <plasmid evidence="3">pojf2_1</plasmid>
    </source>
</reference>
<dbReference type="OrthoDB" id="140980at2"/>
<gene>
    <name evidence="2" type="ORF">OJF2_79050</name>
</gene>
<dbReference type="Proteomes" id="UP000324233">
    <property type="component" value="Plasmid pOJF2_1"/>
</dbReference>
<feature type="transmembrane region" description="Helical" evidence="1">
    <location>
        <begin position="173"/>
        <end position="195"/>
    </location>
</feature>
<keyword evidence="2" id="KW-0614">Plasmid</keyword>
<feature type="transmembrane region" description="Helical" evidence="1">
    <location>
        <begin position="207"/>
        <end position="232"/>
    </location>
</feature>
<proteinExistence type="predicted"/>
<dbReference type="RefSeq" id="WP_148599176.1">
    <property type="nucleotide sequence ID" value="NZ_CP042998.1"/>
</dbReference>
<geneLocation type="plasmid" evidence="3">
    <name>pojf2_1</name>
</geneLocation>
<evidence type="ECO:0000313" key="2">
    <source>
        <dbReference type="EMBL" id="QEH39290.1"/>
    </source>
</evidence>
<feature type="transmembrane region" description="Helical" evidence="1">
    <location>
        <begin position="128"/>
        <end position="152"/>
    </location>
</feature>
<feature type="transmembrane region" description="Helical" evidence="1">
    <location>
        <begin position="324"/>
        <end position="346"/>
    </location>
</feature>
<sequence length="403" mass="43835">MSLPADDLLTDDAFEAGVARSQSTALLVGGGALGLLLVAGLIWPQAAASSYLVAYLFWTGISLGCLGLTLLHHLVGGQWGLPIRRPLEAGAATIFLMAALFLPVAFGMSRLYPWTNPELAAELGAKGAYYLNATAFLQRAAFYFALWAALAAAANLWSRSQDTAETSAPSRRLHAIAGPSLVALFLTASFAAIDWAMSLEPRWASTIYGAMVIVGDVLATMALMILVTVSFLRSRPIHEVATPSRLADLGNLLLAFTMLWAYMSFSQFLIIWSGNLAEETPWYLRRTAGGWQWVALLLIVVHFFLPFFVLLFRDNKRDPRTLRVVAGLVLVMHMIDLTWLVIPAFTGPSGPAIPWGQLPMILVAMAGVGGAWLAAFLWWLRRAPLVPLRDPNLLIALQHQGGH</sequence>
<dbReference type="KEGG" id="agv:OJF2_79050"/>
<keyword evidence="3" id="KW-1185">Reference proteome</keyword>
<keyword evidence="1" id="KW-0812">Transmembrane</keyword>
<evidence type="ECO:0000313" key="3">
    <source>
        <dbReference type="Proteomes" id="UP000324233"/>
    </source>
</evidence>
<keyword evidence="1" id="KW-0472">Membrane</keyword>
<evidence type="ECO:0000256" key="1">
    <source>
        <dbReference type="SAM" id="Phobius"/>
    </source>
</evidence>
<dbReference type="AlphaFoldDB" id="A0A5B9WHP9"/>
<feature type="transmembrane region" description="Helical" evidence="1">
    <location>
        <begin position="55"/>
        <end position="75"/>
    </location>
</feature>
<feature type="transmembrane region" description="Helical" evidence="1">
    <location>
        <begin position="358"/>
        <end position="380"/>
    </location>
</feature>
<name>A0A5B9WHP9_9BACT</name>
<feature type="transmembrane region" description="Helical" evidence="1">
    <location>
        <begin position="24"/>
        <end position="43"/>
    </location>
</feature>
<accession>A0A5B9WHP9</accession>
<dbReference type="EMBL" id="CP042998">
    <property type="protein sequence ID" value="QEH39290.1"/>
    <property type="molecule type" value="Genomic_DNA"/>
</dbReference>
<dbReference type="PANTHER" id="PTHR43044">
    <property type="match status" value="1"/>
</dbReference>
<feature type="transmembrane region" description="Helical" evidence="1">
    <location>
        <begin position="293"/>
        <end position="312"/>
    </location>
</feature>
<organism evidence="2 3">
    <name type="scientific">Aquisphaera giovannonii</name>
    <dbReference type="NCBI Taxonomy" id="406548"/>
    <lineage>
        <taxon>Bacteria</taxon>
        <taxon>Pseudomonadati</taxon>
        <taxon>Planctomycetota</taxon>
        <taxon>Planctomycetia</taxon>
        <taxon>Isosphaerales</taxon>
        <taxon>Isosphaeraceae</taxon>
        <taxon>Aquisphaera</taxon>
    </lineage>
</organism>
<feature type="transmembrane region" description="Helical" evidence="1">
    <location>
        <begin position="252"/>
        <end position="273"/>
    </location>
</feature>
<feature type="transmembrane region" description="Helical" evidence="1">
    <location>
        <begin position="87"/>
        <end position="108"/>
    </location>
</feature>
<dbReference type="PANTHER" id="PTHR43044:SF1">
    <property type="entry name" value="QUINOL:CYTOCHROME C OXIDOREDUCTASE QUINONE-BINDING SUBUNIT 2"/>
    <property type="match status" value="1"/>
</dbReference>
<evidence type="ECO:0008006" key="4">
    <source>
        <dbReference type="Google" id="ProtNLM"/>
    </source>
</evidence>